<dbReference type="GO" id="GO:0006744">
    <property type="term" value="P:ubiquinone biosynthetic process"/>
    <property type="evidence" value="ECO:0007669"/>
    <property type="project" value="InterPro"/>
</dbReference>
<dbReference type="Proteomes" id="UP000243002">
    <property type="component" value="Unassembled WGS sequence"/>
</dbReference>
<evidence type="ECO:0008006" key="3">
    <source>
        <dbReference type="Google" id="ProtNLM"/>
    </source>
</evidence>
<protein>
    <recommendedName>
        <fullName evidence="3">Ubiquinone biosynthesis protein</fullName>
    </recommendedName>
</protein>
<name>A0A2P7MR37_9CYAN</name>
<reference evidence="1 2" key="1">
    <citation type="journal article" date="2018" name="Environ. Microbiol.">
        <title>Ecological and genomic features of two widespread freshwater picocyanobacteria.</title>
        <authorList>
            <person name="Cabello-Yeves P.J."/>
            <person name="Picazo A."/>
            <person name="Camacho A."/>
            <person name="Callieri C."/>
            <person name="Rosselli R."/>
            <person name="Roda-Garcia J.J."/>
            <person name="Coutinho F.H."/>
            <person name="Rodriguez-Valera F."/>
        </authorList>
    </citation>
    <scope>NUCLEOTIDE SEQUENCE [LARGE SCALE GENOMIC DNA]</scope>
    <source>
        <strain evidence="1 2">Tous</strain>
    </source>
</reference>
<evidence type="ECO:0000313" key="2">
    <source>
        <dbReference type="Proteomes" id="UP000243002"/>
    </source>
</evidence>
<keyword evidence="2" id="KW-1185">Reference proteome</keyword>
<gene>
    <name evidence="1" type="ORF">C7K55_12285</name>
</gene>
<dbReference type="AlphaFoldDB" id="A0A2P7MR37"/>
<dbReference type="PANTHER" id="PTHR12922">
    <property type="entry name" value="UBIQUINONE BIOSYNTHESIS PROTEIN"/>
    <property type="match status" value="1"/>
</dbReference>
<evidence type="ECO:0000313" key="1">
    <source>
        <dbReference type="EMBL" id="PSJ03700.1"/>
    </source>
</evidence>
<dbReference type="InterPro" id="IPR007715">
    <property type="entry name" value="Coq4"/>
</dbReference>
<dbReference type="EMBL" id="PXXO01000018">
    <property type="protein sequence ID" value="PSJ03700.1"/>
    <property type="molecule type" value="Genomic_DNA"/>
</dbReference>
<dbReference type="PANTHER" id="PTHR12922:SF7">
    <property type="entry name" value="UBIQUINONE BIOSYNTHESIS PROTEIN COQ4 HOMOLOG, MITOCHONDRIAL"/>
    <property type="match status" value="1"/>
</dbReference>
<proteinExistence type="predicted"/>
<accession>A0A2P7MR37</accession>
<comment type="caution">
    <text evidence="1">The sequence shown here is derived from an EMBL/GenBank/DDBJ whole genome shotgun (WGS) entry which is preliminary data.</text>
</comment>
<dbReference type="Pfam" id="PF05019">
    <property type="entry name" value="Coq4"/>
    <property type="match status" value="1"/>
</dbReference>
<organism evidence="1 2">
    <name type="scientific">Cyanobium usitatum str. Tous</name>
    <dbReference type="NCBI Taxonomy" id="2116684"/>
    <lineage>
        <taxon>Bacteria</taxon>
        <taxon>Bacillati</taxon>
        <taxon>Cyanobacteriota</taxon>
        <taxon>Cyanophyceae</taxon>
        <taxon>Synechococcales</taxon>
        <taxon>Prochlorococcaceae</taxon>
        <taxon>Cyanobium</taxon>
    </lineage>
</organism>
<sequence>MGRSGGDLNSIADLLDNMIDSPQMVDSIRRFKAVAGGAEMLEQRYPPLQPDIERLIQLPVGSLGRSYAELIRRLNYDPEFFRPRPIDSEAQWLTQRVATTHDIHHVVAGFGTSAAGESGVLAITAAQIGFPAYVLLTTAGQLASFRLQLQRYEELAQAVAHGMAIGHQAHCLMAARWEEGWERSISDWRLELGINDPADGAAYGLAA</sequence>
<dbReference type="OrthoDB" id="5720816at2"/>